<protein>
    <submittedName>
        <fullName evidence="1">Uncharacterized protein</fullName>
    </submittedName>
</protein>
<dbReference type="AlphaFoldDB" id="A0A0C6FL71"/>
<evidence type="ECO:0000313" key="1">
    <source>
        <dbReference type="EMBL" id="BAQ45909.1"/>
    </source>
</evidence>
<gene>
    <name evidence="1" type="ORF">Maq22A_c13475</name>
</gene>
<dbReference type="Proteomes" id="UP000061432">
    <property type="component" value="Chromosome"/>
</dbReference>
<name>A0A0C6FL71_9HYPH</name>
<dbReference type="KEGG" id="maqu:Maq22A_c13475"/>
<dbReference type="STRING" id="270351.Maq22A_c13475"/>
<accession>A0A0C6FL71</accession>
<proteinExistence type="predicted"/>
<evidence type="ECO:0000313" key="2">
    <source>
        <dbReference type="Proteomes" id="UP000061432"/>
    </source>
</evidence>
<sequence length="722" mass="77613">MSASVEIFDTLRRQAYAFVGRVHRKTGAPVTEEAMTTFLGEAVKRHVAGGGVGELTDAIIEGTCQSITRFCVAMPVRVQSAARKRLFDAMSPKGKAWAKADLQRQAQATKGRKDHRNLNVDRVRLRSYVEREAAAFVAVPGQACTDEERIAVVDAVTEYSGRMKPGRPAIVRPNRTRSGMQEADFQVGSVLDYEQSVAEDEGREPRRLSIDVILARLETEHVVLTDGRTTKGMPGVTRAVVRGAVERLQGQPRRAAAIDRLPPTARNLVGALEAELPQNRISVVETVALAGKLWAPARTAAGHRQHVRRLRVAAEAIAAADIALHVAIVGSHVVVGRGRKLPKGEKLQSIVDGAVTPKRGRRRVTVLSRGLVAARQGLWGTEEGEIAKAVCRVAASQAGHDDVWVTLAAAGQDGAAEAFSAVWDGAGEPVQGDSLVLAGAVEQAAQSYVYGRLSPQALAGVALVRTVVERARDAGLDQAWAAYVAKGTIADRLRRDATGAKDRVRRIGAALSKAPCPEAWEAAVLLDAYAVRPGRRHSHPVVVMPRAPKPAAAPAPAPVPAPEFFPTLVKDAVLSLDMIDEIKAHWSVNEVRPALKALRSVYMGLDVEDTREEDLDEFASPATVDDVAEGLRRVLRWWKAPALAMVARLDEELQGVLRLSVVNAGVALRDHGAVALRHAAGVVGSIAAYAGSVDGVRSLPRRLRQADERFQWELGQMAARAA</sequence>
<reference evidence="1 2" key="1">
    <citation type="journal article" date="2015" name="Genome Announc.">
        <title>Complete Genome Sequence of Methylobacterium aquaticum Strain 22A, Isolated from Racomitrium japonicum Moss.</title>
        <authorList>
            <person name="Tani A."/>
            <person name="Ogura Y."/>
            <person name="Hayashi T."/>
            <person name="Kimbara K."/>
        </authorList>
    </citation>
    <scope>NUCLEOTIDE SEQUENCE [LARGE SCALE GENOMIC DNA]</scope>
    <source>
        <strain evidence="1 2">MA-22A</strain>
    </source>
</reference>
<reference evidence="2" key="2">
    <citation type="submission" date="2015-01" db="EMBL/GenBank/DDBJ databases">
        <title>Complete genome sequence of Methylobacterium aquaticum strain 22A.</title>
        <authorList>
            <person name="Tani A."/>
            <person name="Ogura Y."/>
            <person name="Hayashi T."/>
        </authorList>
    </citation>
    <scope>NUCLEOTIDE SEQUENCE [LARGE SCALE GENOMIC DNA]</scope>
    <source>
        <strain evidence="2">MA-22A</strain>
    </source>
</reference>
<dbReference type="EMBL" id="AP014704">
    <property type="protein sequence ID" value="BAQ45909.1"/>
    <property type="molecule type" value="Genomic_DNA"/>
</dbReference>
<dbReference type="RefSeq" id="WP_060847155.1">
    <property type="nucleotide sequence ID" value="NZ_AP014704.1"/>
</dbReference>
<dbReference type="PATRIC" id="fig|270351.10.peg.2597"/>
<organism evidence="1 2">
    <name type="scientific">Methylobacterium aquaticum</name>
    <dbReference type="NCBI Taxonomy" id="270351"/>
    <lineage>
        <taxon>Bacteria</taxon>
        <taxon>Pseudomonadati</taxon>
        <taxon>Pseudomonadota</taxon>
        <taxon>Alphaproteobacteria</taxon>
        <taxon>Hyphomicrobiales</taxon>
        <taxon>Methylobacteriaceae</taxon>
        <taxon>Methylobacterium</taxon>
    </lineage>
</organism>